<accession>A0A848EDA9</accession>
<dbReference type="SUPFAM" id="SSF53756">
    <property type="entry name" value="UDP-Glycosyltransferase/glycogen phosphorylase"/>
    <property type="match status" value="1"/>
</dbReference>
<protein>
    <recommendedName>
        <fullName evidence="3">Glycosyltransferase</fullName>
    </recommendedName>
</protein>
<keyword evidence="2" id="KW-1185">Reference proteome</keyword>
<evidence type="ECO:0008006" key="3">
    <source>
        <dbReference type="Google" id="ProtNLM"/>
    </source>
</evidence>
<name>A0A848EDA9_9PROT</name>
<dbReference type="EMBL" id="JABBKX010000002">
    <property type="protein sequence ID" value="NMJ41497.1"/>
    <property type="molecule type" value="Genomic_DNA"/>
</dbReference>
<reference evidence="1 2" key="1">
    <citation type="submission" date="2020-03" db="EMBL/GenBank/DDBJ databases">
        <authorList>
            <person name="Sun Q."/>
        </authorList>
    </citation>
    <scope>NUCLEOTIDE SEQUENCE [LARGE SCALE GENOMIC DNA]</scope>
    <source>
        <strain evidence="1 2">JC162</strain>
    </source>
</reference>
<gene>
    <name evidence="1" type="ORF">GWK16_09615</name>
</gene>
<dbReference type="RefSeq" id="WP_170053685.1">
    <property type="nucleotide sequence ID" value="NZ_JABBKX010000002.1"/>
</dbReference>
<evidence type="ECO:0000313" key="1">
    <source>
        <dbReference type="EMBL" id="NMJ41497.1"/>
    </source>
</evidence>
<comment type="caution">
    <text evidence="1">The sequence shown here is derived from an EMBL/GenBank/DDBJ whole genome shotgun (WGS) entry which is preliminary data.</text>
</comment>
<dbReference type="AlphaFoldDB" id="A0A848EDA9"/>
<dbReference type="Proteomes" id="UP000548582">
    <property type="component" value="Unassembled WGS sequence"/>
</dbReference>
<sequence>MRLPRIVVDGEDSSRSRGLLVVSALHLAAEGLHGIAIAVMNADDPPMAAAVEVLQGETGLRIEPWPASVAPRNVLREARLFVSVAVDDTAHLPLGEAAALGVPVIAPVQFPAPHADADALALLRAAHDPKALAGRMLRALGRIAITA</sequence>
<organism evidence="1 2">
    <name type="scientific">Neoroseomonas marina</name>
    <dbReference type="NCBI Taxonomy" id="1232220"/>
    <lineage>
        <taxon>Bacteria</taxon>
        <taxon>Pseudomonadati</taxon>
        <taxon>Pseudomonadota</taxon>
        <taxon>Alphaproteobacteria</taxon>
        <taxon>Acetobacterales</taxon>
        <taxon>Acetobacteraceae</taxon>
        <taxon>Neoroseomonas</taxon>
    </lineage>
</organism>
<proteinExistence type="predicted"/>
<evidence type="ECO:0000313" key="2">
    <source>
        <dbReference type="Proteomes" id="UP000548582"/>
    </source>
</evidence>
<dbReference type="Gene3D" id="3.40.50.2000">
    <property type="entry name" value="Glycogen Phosphorylase B"/>
    <property type="match status" value="1"/>
</dbReference>